<comment type="caution">
    <text evidence="1">The sequence shown here is derived from an EMBL/GenBank/DDBJ whole genome shotgun (WGS) entry which is preliminary data.</text>
</comment>
<evidence type="ECO:0000313" key="2">
    <source>
        <dbReference type="Proteomes" id="UP001385951"/>
    </source>
</evidence>
<dbReference type="AlphaFoldDB" id="A0AAW0FDG3"/>
<dbReference type="Proteomes" id="UP001385951">
    <property type="component" value="Unassembled WGS sequence"/>
</dbReference>
<protein>
    <submittedName>
        <fullName evidence="1">Uncharacterized protein</fullName>
    </submittedName>
</protein>
<reference evidence="1 2" key="1">
    <citation type="submission" date="2022-09" db="EMBL/GenBank/DDBJ databases">
        <authorList>
            <person name="Palmer J.M."/>
        </authorList>
    </citation>
    <scope>NUCLEOTIDE SEQUENCE [LARGE SCALE GENOMIC DNA]</scope>
    <source>
        <strain evidence="1 2">DSM 7382</strain>
    </source>
</reference>
<gene>
    <name evidence="1" type="ORF">QCA50_020305</name>
</gene>
<proteinExistence type="predicted"/>
<keyword evidence="2" id="KW-1185">Reference proteome</keyword>
<accession>A0AAW0FDG3</accession>
<evidence type="ECO:0000313" key="1">
    <source>
        <dbReference type="EMBL" id="KAK7676729.1"/>
    </source>
</evidence>
<dbReference type="EMBL" id="JASBNA010000106">
    <property type="protein sequence ID" value="KAK7676729.1"/>
    <property type="molecule type" value="Genomic_DNA"/>
</dbReference>
<sequence>MGIVTHKKYHTVAGRPHYERTDFSLSSNVLFGARMVVLEDRIVSHSFIQQHRSGQLSRQHVSYTHISIPVYWELPVSAPSTSLPSILVRKKSVLFDARFLGCPFPHRAISTIIPISCNVVSFVPSQ</sequence>
<name>A0AAW0FDG3_9APHY</name>
<organism evidence="1 2">
    <name type="scientific">Cerrena zonata</name>
    <dbReference type="NCBI Taxonomy" id="2478898"/>
    <lineage>
        <taxon>Eukaryota</taxon>
        <taxon>Fungi</taxon>
        <taxon>Dikarya</taxon>
        <taxon>Basidiomycota</taxon>
        <taxon>Agaricomycotina</taxon>
        <taxon>Agaricomycetes</taxon>
        <taxon>Polyporales</taxon>
        <taxon>Cerrenaceae</taxon>
        <taxon>Cerrena</taxon>
    </lineage>
</organism>